<dbReference type="EMBL" id="FOSH01000010">
    <property type="protein sequence ID" value="SFK40230.1"/>
    <property type="molecule type" value="Genomic_DNA"/>
</dbReference>
<dbReference type="Pfam" id="PF12535">
    <property type="entry name" value="Nudix_N"/>
    <property type="match status" value="1"/>
</dbReference>
<dbReference type="PROSITE" id="PS51462">
    <property type="entry name" value="NUDIX"/>
    <property type="match status" value="1"/>
</dbReference>
<dbReference type="Gene3D" id="6.10.250.1120">
    <property type="match status" value="1"/>
</dbReference>
<sequence>MENIWLQAVKRIHAIAETGREFSHNEYDLERYQDISTLAQQLLASLANKPLAAIENLFRPDVDDGGYITPKIDVRGVVFKDNRVLLVKEKIDGLWSLPGGYADLGLSAAENTEKEVFEEAGILVKASHLYAVRHKAKGEYAPDVRDFYKLFFLCDVLPAQEIKAGMETEDVGYFSLDKLPPLSTGRVIASDIEHAWTFVCNPSQPTLFD</sequence>
<dbReference type="InterPro" id="IPR015797">
    <property type="entry name" value="NUDIX_hydrolase-like_dom_sf"/>
</dbReference>
<dbReference type="InterPro" id="IPR059176">
    <property type="entry name" value="UDP-X_N"/>
</dbReference>
<gene>
    <name evidence="2" type="ORF">SAMN04488079_11020</name>
</gene>
<evidence type="ECO:0000313" key="2">
    <source>
        <dbReference type="EMBL" id="SFK40230.1"/>
    </source>
</evidence>
<name>A0A1I3Z8L4_9GAMM</name>
<dbReference type="STRING" id="45496.SAMN04488079_11020"/>
<evidence type="ECO:0000313" key="3">
    <source>
        <dbReference type="Proteomes" id="UP000198924"/>
    </source>
</evidence>
<dbReference type="InterPro" id="IPR000086">
    <property type="entry name" value="NUDIX_hydrolase_dom"/>
</dbReference>
<dbReference type="AlphaFoldDB" id="A0A1I3Z8L4"/>
<dbReference type="GO" id="GO:0003824">
    <property type="term" value="F:catalytic activity"/>
    <property type="evidence" value="ECO:0007669"/>
    <property type="project" value="UniProtKB-ARBA"/>
</dbReference>
<dbReference type="PANTHER" id="PTHR43736:SF1">
    <property type="entry name" value="DIHYDRONEOPTERIN TRIPHOSPHATE DIPHOSPHATASE"/>
    <property type="match status" value="1"/>
</dbReference>
<organism evidence="2 3">
    <name type="scientific">Methylophaga sulfidovorans</name>
    <dbReference type="NCBI Taxonomy" id="45496"/>
    <lineage>
        <taxon>Bacteria</taxon>
        <taxon>Pseudomonadati</taxon>
        <taxon>Pseudomonadota</taxon>
        <taxon>Gammaproteobacteria</taxon>
        <taxon>Thiotrichales</taxon>
        <taxon>Piscirickettsiaceae</taxon>
        <taxon>Methylophaga</taxon>
    </lineage>
</organism>
<proteinExistence type="predicted"/>
<dbReference type="Gene3D" id="3.90.79.10">
    <property type="entry name" value="Nucleoside Triphosphate Pyrophosphohydrolase"/>
    <property type="match status" value="1"/>
</dbReference>
<protein>
    <submittedName>
        <fullName evidence="2">ADP-ribose pyrophosphatase YjhB, NUDIX family</fullName>
    </submittedName>
</protein>
<dbReference type="Pfam" id="PF00293">
    <property type="entry name" value="NUDIX"/>
    <property type="match status" value="1"/>
</dbReference>
<accession>A0A1I3Z8L4</accession>
<dbReference type="RefSeq" id="WP_091713938.1">
    <property type="nucleotide sequence ID" value="NZ_FOSH01000010.1"/>
</dbReference>
<dbReference type="OrthoDB" id="9804442at2"/>
<dbReference type="SUPFAM" id="SSF55811">
    <property type="entry name" value="Nudix"/>
    <property type="match status" value="1"/>
</dbReference>
<feature type="domain" description="Nudix hydrolase" evidence="1">
    <location>
        <begin position="69"/>
        <end position="200"/>
    </location>
</feature>
<dbReference type="CDD" id="cd04672">
    <property type="entry name" value="NUDIX_CDP-Chase_like"/>
    <property type="match status" value="1"/>
</dbReference>
<dbReference type="Proteomes" id="UP000198924">
    <property type="component" value="Unassembled WGS sequence"/>
</dbReference>
<dbReference type="PANTHER" id="PTHR43736">
    <property type="entry name" value="ADP-RIBOSE PYROPHOSPHATASE"/>
    <property type="match status" value="1"/>
</dbReference>
<reference evidence="3" key="1">
    <citation type="submission" date="2016-10" db="EMBL/GenBank/DDBJ databases">
        <authorList>
            <person name="Varghese N."/>
            <person name="Submissions S."/>
        </authorList>
    </citation>
    <scope>NUCLEOTIDE SEQUENCE [LARGE SCALE GENOMIC DNA]</scope>
    <source>
        <strain evidence="3">DSM 11578</strain>
    </source>
</reference>
<keyword evidence="3" id="KW-1185">Reference proteome</keyword>
<evidence type="ECO:0000259" key="1">
    <source>
        <dbReference type="PROSITE" id="PS51462"/>
    </source>
</evidence>